<reference evidence="2" key="1">
    <citation type="submission" date="2021-01" db="EMBL/GenBank/DDBJ databases">
        <authorList>
            <person name="Li R."/>
            <person name="Bekaert M."/>
        </authorList>
    </citation>
    <scope>NUCLEOTIDE SEQUENCE</scope>
    <source>
        <strain evidence="2">Farmed</strain>
    </source>
</reference>
<dbReference type="Proteomes" id="UP000597762">
    <property type="component" value="Unassembled WGS sequence"/>
</dbReference>
<protein>
    <submittedName>
        <fullName evidence="2">Uncharacterized protein</fullName>
    </submittedName>
</protein>
<dbReference type="EMBL" id="CAHIKZ030003723">
    <property type="protein sequence ID" value="CAE1303606.1"/>
    <property type="molecule type" value="Genomic_DNA"/>
</dbReference>
<evidence type="ECO:0000256" key="1">
    <source>
        <dbReference type="SAM" id="Phobius"/>
    </source>
</evidence>
<feature type="transmembrane region" description="Helical" evidence="1">
    <location>
        <begin position="84"/>
        <end position="103"/>
    </location>
</feature>
<comment type="caution">
    <text evidence="2">The sequence shown here is derived from an EMBL/GenBank/DDBJ whole genome shotgun (WGS) entry which is preliminary data.</text>
</comment>
<keyword evidence="1" id="KW-0472">Membrane</keyword>
<keyword evidence="1" id="KW-1133">Transmembrane helix</keyword>
<keyword evidence="3" id="KW-1185">Reference proteome</keyword>
<feature type="transmembrane region" description="Helical" evidence="1">
    <location>
        <begin position="157"/>
        <end position="183"/>
    </location>
</feature>
<feature type="transmembrane region" description="Helical" evidence="1">
    <location>
        <begin position="232"/>
        <end position="252"/>
    </location>
</feature>
<dbReference type="AlphaFoldDB" id="A0A812DLA4"/>
<evidence type="ECO:0000313" key="3">
    <source>
        <dbReference type="Proteomes" id="UP000597762"/>
    </source>
</evidence>
<feature type="transmembrane region" description="Helical" evidence="1">
    <location>
        <begin position="190"/>
        <end position="212"/>
    </location>
</feature>
<feature type="transmembrane region" description="Helical" evidence="1">
    <location>
        <begin position="45"/>
        <end position="64"/>
    </location>
</feature>
<gene>
    <name evidence="2" type="ORF">SPHA_56461</name>
</gene>
<keyword evidence="1" id="KW-0812">Transmembrane</keyword>
<name>A0A812DLA4_ACAPH</name>
<evidence type="ECO:0000313" key="2">
    <source>
        <dbReference type="EMBL" id="CAE1303606.1"/>
    </source>
</evidence>
<accession>A0A812DLA4</accession>
<proteinExistence type="predicted"/>
<organism evidence="2 3">
    <name type="scientific">Acanthosepion pharaonis</name>
    <name type="common">Pharaoh cuttlefish</name>
    <name type="synonym">Sepia pharaonis</name>
    <dbReference type="NCBI Taxonomy" id="158019"/>
    <lineage>
        <taxon>Eukaryota</taxon>
        <taxon>Metazoa</taxon>
        <taxon>Spiralia</taxon>
        <taxon>Lophotrochozoa</taxon>
        <taxon>Mollusca</taxon>
        <taxon>Cephalopoda</taxon>
        <taxon>Coleoidea</taxon>
        <taxon>Decapodiformes</taxon>
        <taxon>Sepiida</taxon>
        <taxon>Sepiina</taxon>
        <taxon>Sepiidae</taxon>
        <taxon>Acanthosepion</taxon>
    </lineage>
</organism>
<sequence length="255" mass="28845">MFVLSAYSSHIHCLVSVVLGLSLFFSLFFSSLTFSLLVSEVRFPLFSFLSQSYSSLFCISLSFSEFSTSLSLSLTHTFLLLQPLFFIRLLLSSPSFILHLVFFRPSFTLPLTLSISLSLSHTLFFSSNHSFSFAYFFPPPPSSCISSSSSDSLLLPLSRSLALLFVLFCLHILSVYSLSLFFFFRPPTSLLFPLLISFLFPSFLSFSLLLFSHCCCPPLSISLSFLSHFSLVHLYTPTYLSIYLYLSIYPIYLSI</sequence>
<feature type="transmembrane region" description="Helical" evidence="1">
    <location>
        <begin position="14"/>
        <end position="38"/>
    </location>
</feature>